<dbReference type="InterPro" id="IPR050567">
    <property type="entry name" value="Mitochondrial_Carrier"/>
</dbReference>
<keyword evidence="8 9" id="KW-0472">Membrane</keyword>
<comment type="subcellular location">
    <subcellularLocation>
        <location evidence="1">Mitochondrion membrane</location>
        <topology evidence="1">Multi-pass membrane protein</topology>
    </subcellularLocation>
</comment>
<evidence type="ECO:0000256" key="3">
    <source>
        <dbReference type="ARBA" id="ARBA00022448"/>
    </source>
</evidence>
<reference evidence="12" key="1">
    <citation type="submission" date="2013-12" db="EMBL/GenBank/DDBJ databases">
        <title>The Genome Sequence of Aphanomyces invadans NJM9701.</title>
        <authorList>
            <consortium name="The Broad Institute Genomics Platform"/>
            <person name="Russ C."/>
            <person name="Tyler B."/>
            <person name="van West P."/>
            <person name="Dieguez-Uribeondo J."/>
            <person name="Young S.K."/>
            <person name="Zeng Q."/>
            <person name="Gargeya S."/>
            <person name="Fitzgerald M."/>
            <person name="Abouelleil A."/>
            <person name="Alvarado L."/>
            <person name="Chapman S.B."/>
            <person name="Gainer-Dewar J."/>
            <person name="Goldberg J."/>
            <person name="Griggs A."/>
            <person name="Gujja S."/>
            <person name="Hansen M."/>
            <person name="Howarth C."/>
            <person name="Imamovic A."/>
            <person name="Ireland A."/>
            <person name="Larimer J."/>
            <person name="McCowan C."/>
            <person name="Murphy C."/>
            <person name="Pearson M."/>
            <person name="Poon T.W."/>
            <person name="Priest M."/>
            <person name="Roberts A."/>
            <person name="Saif S."/>
            <person name="Shea T."/>
            <person name="Sykes S."/>
            <person name="Wortman J."/>
            <person name="Nusbaum C."/>
            <person name="Birren B."/>
        </authorList>
    </citation>
    <scope>NUCLEOTIDE SEQUENCE [LARGE SCALE GENOMIC DNA]</scope>
    <source>
        <strain evidence="12">NJM9701</strain>
    </source>
</reference>
<keyword evidence="6" id="KW-1133">Transmembrane helix</keyword>
<comment type="similarity">
    <text evidence="2 10">Belongs to the mitochondrial carrier (TC 2.A.29) family.</text>
</comment>
<keyword evidence="7" id="KW-0496">Mitochondrion</keyword>
<dbReference type="GO" id="GO:0006839">
    <property type="term" value="P:mitochondrial transport"/>
    <property type="evidence" value="ECO:0007669"/>
    <property type="project" value="TreeGrafter"/>
</dbReference>
<dbReference type="PANTHER" id="PTHR45624:SF4">
    <property type="entry name" value="CONGESTED-LIKE TRACHEA PROTEIN-RELATED"/>
    <property type="match status" value="1"/>
</dbReference>
<evidence type="ECO:0000256" key="5">
    <source>
        <dbReference type="ARBA" id="ARBA00022737"/>
    </source>
</evidence>
<organism evidence="12">
    <name type="scientific">Aphanomyces invadans</name>
    <dbReference type="NCBI Taxonomy" id="157072"/>
    <lineage>
        <taxon>Eukaryota</taxon>
        <taxon>Sar</taxon>
        <taxon>Stramenopiles</taxon>
        <taxon>Oomycota</taxon>
        <taxon>Saprolegniomycetes</taxon>
        <taxon>Saprolegniales</taxon>
        <taxon>Verrucalvaceae</taxon>
        <taxon>Aphanomyces</taxon>
    </lineage>
</organism>
<name>A0A024U3W5_9STRA</name>
<evidence type="ECO:0000256" key="11">
    <source>
        <dbReference type="SAM" id="MobiDB-lite"/>
    </source>
</evidence>
<keyword evidence="5" id="KW-0677">Repeat</keyword>
<keyword evidence="3 10" id="KW-0813">Transport</keyword>
<dbReference type="InterPro" id="IPR018108">
    <property type="entry name" value="MCP_transmembrane"/>
</dbReference>
<dbReference type="Gene3D" id="1.50.40.10">
    <property type="entry name" value="Mitochondrial carrier domain"/>
    <property type="match status" value="1"/>
</dbReference>
<dbReference type="SUPFAM" id="SSF103506">
    <property type="entry name" value="Mitochondrial carrier"/>
    <property type="match status" value="1"/>
</dbReference>
<dbReference type="PANTHER" id="PTHR45624">
    <property type="entry name" value="MITOCHONDRIAL BASIC AMINO ACIDS TRANSPORTER-RELATED"/>
    <property type="match status" value="1"/>
</dbReference>
<dbReference type="Pfam" id="PF00153">
    <property type="entry name" value="Mito_carr"/>
    <property type="match status" value="2"/>
</dbReference>
<accession>A0A024U3W5</accession>
<evidence type="ECO:0000256" key="10">
    <source>
        <dbReference type="RuleBase" id="RU000488"/>
    </source>
</evidence>
<keyword evidence="4 9" id="KW-0812">Transmembrane</keyword>
<evidence type="ECO:0008006" key="13">
    <source>
        <dbReference type="Google" id="ProtNLM"/>
    </source>
</evidence>
<proteinExistence type="inferred from homology"/>
<evidence type="ECO:0000256" key="8">
    <source>
        <dbReference type="ARBA" id="ARBA00023136"/>
    </source>
</evidence>
<dbReference type="RefSeq" id="XP_008870119.1">
    <property type="nucleotide sequence ID" value="XM_008871897.1"/>
</dbReference>
<dbReference type="GO" id="GO:0031966">
    <property type="term" value="C:mitochondrial membrane"/>
    <property type="evidence" value="ECO:0007669"/>
    <property type="project" value="UniProtKB-SubCell"/>
</dbReference>
<sequence length="313" mass="34368">MEDEAGPVILSKVQTVITHFFSGTVAGVTGAVAGYPLDTIKSRMQTQMHLPSAGATGRRVTPVQALVHSIRQEGFLSLYRGASTQVARQAIGCSMLFGLMAQFKWLFYTPSAGAGSPEAHPQAVLTASAACTGVVEASIYCPFEITMIRMQTQAITNQTTPQCAAQIFSQYGVRNGLYRGFVPTGCREVVGNTIYFLTYDRIKELLQAKTTMSPMQVHDQVGRPGRRSRPSPSTVPRDVGLRGQAFPRRRGRSVLPWPHAVPRPRDADQWHPVHVVREKCRVAHAAVAPSQRVRSRRYTISHFGNARHDASDL</sequence>
<feature type="region of interest" description="Disordered" evidence="11">
    <location>
        <begin position="213"/>
        <end position="243"/>
    </location>
</feature>
<dbReference type="OrthoDB" id="409586at2759"/>
<dbReference type="VEuPathDB" id="FungiDB:H310_06733"/>
<feature type="repeat" description="Solcar" evidence="9">
    <location>
        <begin position="14"/>
        <end position="106"/>
    </location>
</feature>
<dbReference type="PROSITE" id="PS50920">
    <property type="entry name" value="SOLCAR"/>
    <property type="match status" value="2"/>
</dbReference>
<dbReference type="AlphaFoldDB" id="A0A024U3W5"/>
<evidence type="ECO:0000313" key="12">
    <source>
        <dbReference type="EMBL" id="ETW01121.1"/>
    </source>
</evidence>
<evidence type="ECO:0000256" key="9">
    <source>
        <dbReference type="PROSITE-ProRule" id="PRU00282"/>
    </source>
</evidence>
<evidence type="ECO:0000256" key="4">
    <source>
        <dbReference type="ARBA" id="ARBA00022692"/>
    </source>
</evidence>
<gene>
    <name evidence="12" type="ORF">H310_06733</name>
</gene>
<protein>
    <recommendedName>
        <fullName evidence="13">Mitochondrial carrier protein</fullName>
    </recommendedName>
</protein>
<dbReference type="EMBL" id="KI913963">
    <property type="protein sequence ID" value="ETW01121.1"/>
    <property type="molecule type" value="Genomic_DNA"/>
</dbReference>
<dbReference type="InterPro" id="IPR023395">
    <property type="entry name" value="MCP_dom_sf"/>
</dbReference>
<evidence type="ECO:0000256" key="7">
    <source>
        <dbReference type="ARBA" id="ARBA00023128"/>
    </source>
</evidence>
<evidence type="ECO:0000256" key="2">
    <source>
        <dbReference type="ARBA" id="ARBA00006375"/>
    </source>
</evidence>
<feature type="repeat" description="Solcar" evidence="9">
    <location>
        <begin position="121"/>
        <end position="205"/>
    </location>
</feature>
<dbReference type="GeneID" id="20083783"/>
<evidence type="ECO:0000256" key="6">
    <source>
        <dbReference type="ARBA" id="ARBA00022989"/>
    </source>
</evidence>
<dbReference type="GO" id="GO:0015227">
    <property type="term" value="F:O-acyl-L-carnitine transmembrane transporter activity"/>
    <property type="evidence" value="ECO:0007669"/>
    <property type="project" value="TreeGrafter"/>
</dbReference>
<dbReference type="GO" id="GO:1902603">
    <property type="term" value="P:carnitine transmembrane transport"/>
    <property type="evidence" value="ECO:0007669"/>
    <property type="project" value="TreeGrafter"/>
</dbReference>
<evidence type="ECO:0000256" key="1">
    <source>
        <dbReference type="ARBA" id="ARBA00004225"/>
    </source>
</evidence>